<feature type="transmembrane region" description="Helical" evidence="17">
    <location>
        <begin position="469"/>
        <end position="493"/>
    </location>
</feature>
<dbReference type="PANTHER" id="PTHR10915">
    <property type="entry name" value="SYNDECAN"/>
    <property type="match status" value="1"/>
</dbReference>
<accession>A0AAV7C6U0</accession>
<sequence length="526" mass="57150">MDALPALCLLGLLCSLAMAVDKTVPPEDIDGSADDEDFSGSGIESVVELDPNVVMVYSTSASTLVPTAEGSSATQEPEIVDEVEAENEETTKSPETTKAHNPLIDDLFAVETVNKEVTTQDATASPIQETTAEDLHDGMDTKKHHHHHHHHPHHHHTTTTSSTSPLPSEAGGLEDGGTEIHPEVDEPLNLPENITTSSPDLEVHHIPQEVTTTAEDLEEHGVIAEETTSGSTSTYVGNEEVTEEPMDVDDLPAIDNSETTTEVEGLHTTKEHHPHHHHHHHHHHPHHHGTTTSSDVQPEVTTRPSDLVDNEEANVQEGEFTTTVAEDGLVHLGHHPDSPNLETTPTATITTESENLHEIHTHEPKGRRIHVPAVGNATVVPVINEEEHNPEDAEIDDFISTVHLNDSRSSPEEIDETLDSKEEGPSGVADEDMFFEATVPAINKGRMNPSTDDDGNSDASHGIMERKEILAGIIAGGVAGLVFAAALVAFVLYRMKKKDEGSYSLEEPKQSNGGYQKPREQREFYA</sequence>
<evidence type="ECO:0000313" key="20">
    <source>
        <dbReference type="EMBL" id="KAG8580112.1"/>
    </source>
</evidence>
<evidence type="ECO:0000313" key="21">
    <source>
        <dbReference type="Proteomes" id="UP000824782"/>
    </source>
</evidence>
<name>A0AAV7C6U0_ENGPU</name>
<keyword evidence="5" id="KW-0597">Phosphoprotein</keyword>
<evidence type="ECO:0000256" key="6">
    <source>
        <dbReference type="ARBA" id="ARBA00022692"/>
    </source>
</evidence>
<proteinExistence type="inferred from homology"/>
<comment type="function">
    <text evidence="13">Cell surface proteoglycan that contains both heparan sulfate and chondroitin sulfate and that links the cytoskeleton to the interstitial matrix. Regulates exosome biogenesis in concert with SDCBP and PDCD6IP. Able to induce its own expression in dental mesenchymal cells and also in the neighboring dental epithelial cells via an MSX1-mediated pathway.</text>
</comment>
<gene>
    <name evidence="20" type="ORF">GDO81_007145</name>
</gene>
<keyword evidence="8 15" id="KW-0654">Proteoglycan</keyword>
<dbReference type="PROSITE" id="PS00964">
    <property type="entry name" value="SYNDECAN"/>
    <property type="match status" value="1"/>
</dbReference>
<feature type="region of interest" description="Disordered" evidence="16">
    <location>
        <begin position="259"/>
        <end position="313"/>
    </location>
</feature>
<keyword evidence="7 18" id="KW-0732">Signal</keyword>
<feature type="compositionally biased region" description="Acidic residues" evidence="16">
    <location>
        <begin position="78"/>
        <end position="88"/>
    </location>
</feature>
<evidence type="ECO:0000256" key="3">
    <source>
        <dbReference type="ARBA" id="ARBA00005343"/>
    </source>
</evidence>
<feature type="domain" description="Neurexin/syndecan/glycophorin C" evidence="19">
    <location>
        <begin position="492"/>
        <end position="510"/>
    </location>
</feature>
<evidence type="ECO:0000256" key="13">
    <source>
        <dbReference type="ARBA" id="ARBA00045247"/>
    </source>
</evidence>
<feature type="compositionally biased region" description="Basic and acidic residues" evidence="16">
    <location>
        <begin position="517"/>
        <end position="526"/>
    </location>
</feature>
<feature type="region of interest" description="Disordered" evidence="16">
    <location>
        <begin position="215"/>
        <end position="236"/>
    </location>
</feature>
<protein>
    <recommendedName>
        <fullName evidence="15">Syndecan</fullName>
    </recommendedName>
</protein>
<keyword evidence="21" id="KW-1185">Reference proteome</keyword>
<dbReference type="InterPro" id="IPR027789">
    <property type="entry name" value="Syndecan/Neurexin_dom"/>
</dbReference>
<evidence type="ECO:0000256" key="17">
    <source>
        <dbReference type="SAM" id="Phobius"/>
    </source>
</evidence>
<dbReference type="InterPro" id="IPR001050">
    <property type="entry name" value="Syndecan"/>
</dbReference>
<reference evidence="20" key="1">
    <citation type="thesis" date="2020" institute="ProQuest LLC" country="789 East Eisenhower Parkway, Ann Arbor, MI, USA">
        <title>Comparative Genomics and Chromosome Evolution.</title>
        <authorList>
            <person name="Mudd A.B."/>
        </authorList>
    </citation>
    <scope>NUCLEOTIDE SEQUENCE</scope>
    <source>
        <strain evidence="20">237g6f4</strain>
        <tissue evidence="20">Blood</tissue>
    </source>
</reference>
<comment type="subcellular location">
    <subcellularLocation>
        <location evidence="1 15">Membrane</location>
        <topology evidence="1 15">Single-pass type I membrane protein</topology>
    </subcellularLocation>
    <subcellularLocation>
        <location evidence="2">Secreted</location>
        <location evidence="2">Extracellular exosome</location>
    </subcellularLocation>
</comment>
<evidence type="ECO:0000256" key="16">
    <source>
        <dbReference type="SAM" id="MobiDB-lite"/>
    </source>
</evidence>
<feature type="region of interest" description="Disordered" evidence="16">
    <location>
        <begin position="499"/>
        <end position="526"/>
    </location>
</feature>
<feature type="compositionally biased region" description="Basic and acidic residues" evidence="16">
    <location>
        <begin position="89"/>
        <end position="98"/>
    </location>
</feature>
<dbReference type="Pfam" id="PF01034">
    <property type="entry name" value="Syndecan"/>
    <property type="match status" value="1"/>
</dbReference>
<evidence type="ECO:0000256" key="10">
    <source>
        <dbReference type="ARBA" id="ARBA00023136"/>
    </source>
</evidence>
<evidence type="ECO:0000259" key="19">
    <source>
        <dbReference type="SMART" id="SM00294"/>
    </source>
</evidence>
<feature type="compositionally biased region" description="Polar residues" evidence="16">
    <location>
        <begin position="290"/>
        <end position="304"/>
    </location>
</feature>
<comment type="subunit">
    <text evidence="14">Interacts with CDCP1. Interacts (via C-terminus) with TIAM1 (via PDZ domain). Interacts with MDK.</text>
</comment>
<dbReference type="GO" id="GO:0005576">
    <property type="term" value="C:extracellular region"/>
    <property type="evidence" value="ECO:0007669"/>
    <property type="project" value="UniProtKB-SubCell"/>
</dbReference>
<keyword evidence="10 17" id="KW-0472">Membrane</keyword>
<keyword evidence="9 17" id="KW-1133">Transmembrane helix</keyword>
<dbReference type="InterPro" id="IPR030479">
    <property type="entry name" value="Syndecan_CS"/>
</dbReference>
<evidence type="ECO:0000256" key="2">
    <source>
        <dbReference type="ARBA" id="ARBA00004550"/>
    </source>
</evidence>
<feature type="chain" id="PRO_5043395138" description="Syndecan" evidence="18">
    <location>
        <begin position="20"/>
        <end position="526"/>
    </location>
</feature>
<evidence type="ECO:0000256" key="4">
    <source>
        <dbReference type="ARBA" id="ARBA00022525"/>
    </source>
</evidence>
<evidence type="ECO:0000256" key="1">
    <source>
        <dbReference type="ARBA" id="ARBA00004479"/>
    </source>
</evidence>
<evidence type="ECO:0000256" key="11">
    <source>
        <dbReference type="ARBA" id="ARBA00023180"/>
    </source>
</evidence>
<keyword evidence="11 15" id="KW-0325">Glycoprotein</keyword>
<feature type="region of interest" description="Disordered" evidence="16">
    <location>
        <begin position="67"/>
        <end position="100"/>
    </location>
</feature>
<dbReference type="Proteomes" id="UP000824782">
    <property type="component" value="Unassembled WGS sequence"/>
</dbReference>
<evidence type="ECO:0000256" key="5">
    <source>
        <dbReference type="ARBA" id="ARBA00022553"/>
    </source>
</evidence>
<feature type="region of interest" description="Disordered" evidence="16">
    <location>
        <begin position="138"/>
        <end position="190"/>
    </location>
</feature>
<evidence type="ECO:0000256" key="15">
    <source>
        <dbReference type="RuleBase" id="RU000649"/>
    </source>
</evidence>
<feature type="signal peptide" evidence="18">
    <location>
        <begin position="1"/>
        <end position="19"/>
    </location>
</feature>
<evidence type="ECO:0000256" key="8">
    <source>
        <dbReference type="ARBA" id="ARBA00022974"/>
    </source>
</evidence>
<evidence type="ECO:0000256" key="9">
    <source>
        <dbReference type="ARBA" id="ARBA00022989"/>
    </source>
</evidence>
<feature type="compositionally biased region" description="Basic residues" evidence="16">
    <location>
        <begin position="142"/>
        <end position="157"/>
    </location>
</feature>
<keyword evidence="4" id="KW-0964">Secreted</keyword>
<evidence type="ECO:0000256" key="14">
    <source>
        <dbReference type="ARBA" id="ARBA00046939"/>
    </source>
</evidence>
<evidence type="ECO:0000256" key="18">
    <source>
        <dbReference type="SAM" id="SignalP"/>
    </source>
</evidence>
<dbReference type="GO" id="GO:0016477">
    <property type="term" value="P:cell migration"/>
    <property type="evidence" value="ECO:0007669"/>
    <property type="project" value="TreeGrafter"/>
</dbReference>
<dbReference type="SMART" id="SM00294">
    <property type="entry name" value="4.1m"/>
    <property type="match status" value="1"/>
</dbReference>
<feature type="compositionally biased region" description="Basic residues" evidence="16">
    <location>
        <begin position="272"/>
        <end position="289"/>
    </location>
</feature>
<comment type="similarity">
    <text evidence="3 15">Belongs to the syndecan proteoglycan family.</text>
</comment>
<keyword evidence="12 15" id="KW-0357">Heparan sulfate</keyword>
<organism evidence="20 21">
    <name type="scientific">Engystomops pustulosus</name>
    <name type="common">Tungara frog</name>
    <name type="synonym">Physalaemus pustulosus</name>
    <dbReference type="NCBI Taxonomy" id="76066"/>
    <lineage>
        <taxon>Eukaryota</taxon>
        <taxon>Metazoa</taxon>
        <taxon>Chordata</taxon>
        <taxon>Craniata</taxon>
        <taxon>Vertebrata</taxon>
        <taxon>Euteleostomi</taxon>
        <taxon>Amphibia</taxon>
        <taxon>Batrachia</taxon>
        <taxon>Anura</taxon>
        <taxon>Neobatrachia</taxon>
        <taxon>Hyloidea</taxon>
        <taxon>Leptodactylidae</taxon>
        <taxon>Leiuperinae</taxon>
        <taxon>Engystomops</taxon>
    </lineage>
</organism>
<dbReference type="GO" id="GO:0009986">
    <property type="term" value="C:cell surface"/>
    <property type="evidence" value="ECO:0007669"/>
    <property type="project" value="TreeGrafter"/>
</dbReference>
<evidence type="ECO:0000256" key="12">
    <source>
        <dbReference type="ARBA" id="ARBA00023207"/>
    </source>
</evidence>
<evidence type="ECO:0000256" key="7">
    <source>
        <dbReference type="ARBA" id="ARBA00022729"/>
    </source>
</evidence>
<dbReference type="PANTHER" id="PTHR10915:SF5">
    <property type="entry name" value="SYNDECAN-1"/>
    <property type="match status" value="1"/>
</dbReference>
<dbReference type="GO" id="GO:0016020">
    <property type="term" value="C:membrane"/>
    <property type="evidence" value="ECO:0007669"/>
    <property type="project" value="UniProtKB-SubCell"/>
</dbReference>
<dbReference type="EMBL" id="WNYA01000003">
    <property type="protein sequence ID" value="KAG8580112.1"/>
    <property type="molecule type" value="Genomic_DNA"/>
</dbReference>
<feature type="compositionally biased region" description="Basic and acidic residues" evidence="16">
    <location>
        <begin position="499"/>
        <end position="509"/>
    </location>
</feature>
<comment type="caution">
    <text evidence="20">The sequence shown here is derived from an EMBL/GenBank/DDBJ whole genome shotgun (WGS) entry which is preliminary data.</text>
</comment>
<dbReference type="AlphaFoldDB" id="A0AAV7C6U0"/>
<dbReference type="InterPro" id="IPR003585">
    <property type="entry name" value="Neurexin-like"/>
</dbReference>
<feature type="compositionally biased region" description="Polar residues" evidence="16">
    <location>
        <begin position="226"/>
        <end position="236"/>
    </location>
</feature>
<keyword evidence="6 15" id="KW-0812">Transmembrane</keyword>
<feature type="region of interest" description="Disordered" evidence="16">
    <location>
        <begin position="405"/>
        <end position="429"/>
    </location>
</feature>